<gene>
    <name evidence="1" type="ORF">BOX15_Mlig026775g2</name>
</gene>
<reference evidence="1 2" key="1">
    <citation type="submission" date="2017-06" db="EMBL/GenBank/DDBJ databases">
        <title>A platform for efficient transgenesis in Macrostomum lignano, a flatworm model organism for stem cell research.</title>
        <authorList>
            <person name="Berezikov E."/>
        </authorList>
    </citation>
    <scope>NUCLEOTIDE SEQUENCE [LARGE SCALE GENOMIC DNA]</scope>
    <source>
        <strain evidence="1">DV1</strain>
        <tissue evidence="1">Whole organism</tissue>
    </source>
</reference>
<keyword evidence="2" id="KW-1185">Reference proteome</keyword>
<comment type="caution">
    <text evidence="1">The sequence shown here is derived from an EMBL/GenBank/DDBJ whole genome shotgun (WGS) entry which is preliminary data.</text>
</comment>
<evidence type="ECO:0000313" key="2">
    <source>
        <dbReference type="Proteomes" id="UP000215902"/>
    </source>
</evidence>
<proteinExistence type="predicted"/>
<protein>
    <submittedName>
        <fullName evidence="1">Uncharacterized protein</fullName>
    </submittedName>
</protein>
<feature type="non-terminal residue" evidence="1">
    <location>
        <position position="1"/>
    </location>
</feature>
<sequence>SQKYQKNSQVHEPIFEHRKAEMLNSKQPKNSDTVSRNKIVVRVIHCDATYSKALSTNLRRLMPLHLINDIDMDYQLLSASNLDFFSVEIKRRNESKMVFTFAKNTEPQQCPLINIYNKVAGELCAEILKQIKNAREDRFIAQLYY</sequence>
<dbReference type="Proteomes" id="UP000215902">
    <property type="component" value="Unassembled WGS sequence"/>
</dbReference>
<accession>A0A267FT09</accession>
<dbReference type="AlphaFoldDB" id="A0A267FT09"/>
<dbReference type="EMBL" id="NIVC01000778">
    <property type="protein sequence ID" value="PAA76925.1"/>
    <property type="molecule type" value="Genomic_DNA"/>
</dbReference>
<organism evidence="1 2">
    <name type="scientific">Macrostomum lignano</name>
    <dbReference type="NCBI Taxonomy" id="282301"/>
    <lineage>
        <taxon>Eukaryota</taxon>
        <taxon>Metazoa</taxon>
        <taxon>Spiralia</taxon>
        <taxon>Lophotrochozoa</taxon>
        <taxon>Platyhelminthes</taxon>
        <taxon>Rhabditophora</taxon>
        <taxon>Macrostomorpha</taxon>
        <taxon>Macrostomida</taxon>
        <taxon>Macrostomidae</taxon>
        <taxon>Macrostomum</taxon>
    </lineage>
</organism>
<evidence type="ECO:0000313" key="1">
    <source>
        <dbReference type="EMBL" id="PAA76925.1"/>
    </source>
</evidence>
<name>A0A267FT09_9PLAT</name>